<dbReference type="EMBL" id="CM007894">
    <property type="protein sequence ID" value="OTG25067.1"/>
    <property type="molecule type" value="Genomic_DNA"/>
</dbReference>
<dbReference type="Proteomes" id="UP000215914">
    <property type="component" value="Chromosome 5"/>
</dbReference>
<reference evidence="1" key="3">
    <citation type="submission" date="2020-06" db="EMBL/GenBank/DDBJ databases">
        <title>Helianthus annuus Genome sequencing and assembly Release 2.</title>
        <authorList>
            <person name="Gouzy J."/>
            <person name="Langlade N."/>
            <person name="Munos S."/>
        </authorList>
    </citation>
    <scope>NUCLEOTIDE SEQUENCE</scope>
    <source>
        <tissue evidence="1">Leaves</tissue>
    </source>
</reference>
<protein>
    <submittedName>
        <fullName evidence="2">Uncharacterized protein</fullName>
    </submittedName>
</protein>
<keyword evidence="3" id="KW-1185">Reference proteome</keyword>
<dbReference type="AlphaFoldDB" id="A0A251UNW3"/>
<sequence>MRLMDMGLEASSDRFDCKILFLEEGVDVDATGSASLFVATNDSVYQRLERGMNIH</sequence>
<dbReference type="EMBL" id="MNCJ02000320">
    <property type="protein sequence ID" value="KAF5805148.1"/>
    <property type="molecule type" value="Genomic_DNA"/>
</dbReference>
<organism evidence="2 3">
    <name type="scientific">Helianthus annuus</name>
    <name type="common">Common sunflower</name>
    <dbReference type="NCBI Taxonomy" id="4232"/>
    <lineage>
        <taxon>Eukaryota</taxon>
        <taxon>Viridiplantae</taxon>
        <taxon>Streptophyta</taxon>
        <taxon>Embryophyta</taxon>
        <taxon>Tracheophyta</taxon>
        <taxon>Spermatophyta</taxon>
        <taxon>Magnoliopsida</taxon>
        <taxon>eudicotyledons</taxon>
        <taxon>Gunneridae</taxon>
        <taxon>Pentapetalae</taxon>
        <taxon>asterids</taxon>
        <taxon>campanulids</taxon>
        <taxon>Asterales</taxon>
        <taxon>Asteraceae</taxon>
        <taxon>Asteroideae</taxon>
        <taxon>Heliantheae alliance</taxon>
        <taxon>Heliantheae</taxon>
        <taxon>Helianthus</taxon>
    </lineage>
</organism>
<proteinExistence type="predicted"/>
<gene>
    <name evidence="2" type="ORF">HannXRQ_Chr05g0143621</name>
    <name evidence="1" type="ORF">HanXRQr2_Chr05g0205711</name>
</gene>
<evidence type="ECO:0000313" key="2">
    <source>
        <dbReference type="EMBL" id="OTG25067.1"/>
    </source>
</evidence>
<dbReference type="Gramene" id="mRNA:HanXRQr2_Chr05g0205711">
    <property type="protein sequence ID" value="mRNA:HanXRQr2_Chr05g0205711"/>
    <property type="gene ID" value="HanXRQr2_Chr05g0205711"/>
</dbReference>
<name>A0A251UNW3_HELAN</name>
<accession>A0A251UNW3</accession>
<evidence type="ECO:0000313" key="1">
    <source>
        <dbReference type="EMBL" id="KAF5805148.1"/>
    </source>
</evidence>
<dbReference type="InParanoid" id="A0A251UNW3"/>
<reference evidence="1 3" key="1">
    <citation type="journal article" date="2017" name="Nature">
        <title>The sunflower genome provides insights into oil metabolism, flowering and Asterid evolution.</title>
        <authorList>
            <person name="Badouin H."/>
            <person name="Gouzy J."/>
            <person name="Grassa C.J."/>
            <person name="Murat F."/>
            <person name="Staton S.E."/>
            <person name="Cottret L."/>
            <person name="Lelandais-Briere C."/>
            <person name="Owens G.L."/>
            <person name="Carrere S."/>
            <person name="Mayjonade B."/>
            <person name="Legrand L."/>
            <person name="Gill N."/>
            <person name="Kane N.C."/>
            <person name="Bowers J.E."/>
            <person name="Hubner S."/>
            <person name="Bellec A."/>
            <person name="Berard A."/>
            <person name="Berges H."/>
            <person name="Blanchet N."/>
            <person name="Boniface M.C."/>
            <person name="Brunel D."/>
            <person name="Catrice O."/>
            <person name="Chaidir N."/>
            <person name="Claudel C."/>
            <person name="Donnadieu C."/>
            <person name="Faraut T."/>
            <person name="Fievet G."/>
            <person name="Helmstetter N."/>
            <person name="King M."/>
            <person name="Knapp S.J."/>
            <person name="Lai Z."/>
            <person name="Le Paslier M.C."/>
            <person name="Lippi Y."/>
            <person name="Lorenzon L."/>
            <person name="Mandel J.R."/>
            <person name="Marage G."/>
            <person name="Marchand G."/>
            <person name="Marquand E."/>
            <person name="Bret-Mestries E."/>
            <person name="Morien E."/>
            <person name="Nambeesan S."/>
            <person name="Nguyen T."/>
            <person name="Pegot-Espagnet P."/>
            <person name="Pouilly N."/>
            <person name="Raftis F."/>
            <person name="Sallet E."/>
            <person name="Schiex T."/>
            <person name="Thomas J."/>
            <person name="Vandecasteele C."/>
            <person name="Vares D."/>
            <person name="Vear F."/>
            <person name="Vautrin S."/>
            <person name="Crespi M."/>
            <person name="Mangin B."/>
            <person name="Burke J.M."/>
            <person name="Salse J."/>
            <person name="Munos S."/>
            <person name="Vincourt P."/>
            <person name="Rieseberg L.H."/>
            <person name="Langlade N.B."/>
        </authorList>
    </citation>
    <scope>NUCLEOTIDE SEQUENCE [LARGE SCALE GENOMIC DNA]</scope>
    <source>
        <strain evidence="3">cv. SF193</strain>
        <tissue evidence="1">Leaves</tissue>
    </source>
</reference>
<reference evidence="2" key="2">
    <citation type="submission" date="2017-02" db="EMBL/GenBank/DDBJ databases">
        <title>Sunflower complete genome.</title>
        <authorList>
            <person name="Langlade N."/>
            <person name="Munos S."/>
        </authorList>
    </citation>
    <scope>NUCLEOTIDE SEQUENCE [LARGE SCALE GENOMIC DNA]</scope>
    <source>
        <tissue evidence="2">Leaves</tissue>
    </source>
</reference>
<evidence type="ECO:0000313" key="3">
    <source>
        <dbReference type="Proteomes" id="UP000215914"/>
    </source>
</evidence>